<keyword evidence="2" id="KW-0812">Transmembrane</keyword>
<evidence type="ECO:0000256" key="1">
    <source>
        <dbReference type="SAM" id="Coils"/>
    </source>
</evidence>
<evidence type="ECO:0008006" key="6">
    <source>
        <dbReference type="Google" id="ProtNLM"/>
    </source>
</evidence>
<gene>
    <name evidence="4" type="ORF">CP965_01985</name>
</gene>
<dbReference type="AlphaFoldDB" id="A0A4Q1B1L2"/>
<keyword evidence="5" id="KW-1185">Reference proteome</keyword>
<feature type="transmembrane region" description="Helical" evidence="2">
    <location>
        <begin position="250"/>
        <end position="267"/>
    </location>
</feature>
<protein>
    <recommendedName>
        <fullName evidence="6">t-SNARE coiled-coil homology domain-containing protein</fullName>
    </recommendedName>
</protein>
<feature type="coiled-coil region" evidence="1">
    <location>
        <begin position="116"/>
        <end position="161"/>
    </location>
</feature>
<feature type="signal peptide" evidence="3">
    <location>
        <begin position="1"/>
        <end position="16"/>
    </location>
</feature>
<keyword evidence="2" id="KW-0472">Membrane</keyword>
<keyword evidence="2" id="KW-1133">Transmembrane helix</keyword>
<accession>A0A4Q1B1L2</accession>
<comment type="caution">
    <text evidence="4">The sequence shown here is derived from an EMBL/GenBank/DDBJ whole genome shotgun (WGS) entry which is preliminary data.</text>
</comment>
<proteinExistence type="predicted"/>
<evidence type="ECO:0000256" key="2">
    <source>
        <dbReference type="SAM" id="Phobius"/>
    </source>
</evidence>
<keyword evidence="1" id="KW-0175">Coiled coil</keyword>
<dbReference type="RefSeq" id="WP_129060352.1">
    <property type="nucleotide sequence ID" value="NZ_NXIE01000001.1"/>
</dbReference>
<dbReference type="Gene3D" id="1.20.5.1070">
    <property type="entry name" value="Head and neck region of the ectodomain of NDV fusion glycoprotein"/>
    <property type="match status" value="1"/>
</dbReference>
<reference evidence="4 5" key="1">
    <citation type="submission" date="2017-09" db="EMBL/GenBank/DDBJ databases">
        <title>Genomics of the genus Arcobacter.</title>
        <authorList>
            <person name="Perez-Cataluna A."/>
            <person name="Figueras M.J."/>
            <person name="Salas-Masso N."/>
        </authorList>
    </citation>
    <scope>NUCLEOTIDE SEQUENCE [LARGE SCALE GENOMIC DNA]</scope>
    <source>
        <strain evidence="4 5">F156-34</strain>
    </source>
</reference>
<dbReference type="Proteomes" id="UP000289718">
    <property type="component" value="Unassembled WGS sequence"/>
</dbReference>
<keyword evidence="3" id="KW-0732">Signal</keyword>
<organism evidence="4 5">
    <name type="scientific">Halarcobacter mediterraneus</name>
    <dbReference type="NCBI Taxonomy" id="2023153"/>
    <lineage>
        <taxon>Bacteria</taxon>
        <taxon>Pseudomonadati</taxon>
        <taxon>Campylobacterota</taxon>
        <taxon>Epsilonproteobacteria</taxon>
        <taxon>Campylobacterales</taxon>
        <taxon>Arcobacteraceae</taxon>
        <taxon>Halarcobacter</taxon>
    </lineage>
</organism>
<evidence type="ECO:0000313" key="4">
    <source>
        <dbReference type="EMBL" id="RXK14241.1"/>
    </source>
</evidence>
<evidence type="ECO:0000256" key="3">
    <source>
        <dbReference type="SAM" id="SignalP"/>
    </source>
</evidence>
<feature type="chain" id="PRO_5020757366" description="t-SNARE coiled-coil homology domain-containing protein" evidence="3">
    <location>
        <begin position="17"/>
        <end position="270"/>
    </location>
</feature>
<name>A0A4Q1B1L2_9BACT</name>
<sequence length="270" mass="29754">MKILILFFIFITLCFSDCPTTPTINILGGYDYQGMAGSNSDCQSIANDNSDGLGFVFSNPNLDDTCPGFCYYNTPEPIIYPQYPNTTGNGEGEEISDLIPYLDEVEYVNLNIVDELNTLNSNVESATNQVNQNTQTIDSSLNNVDNTLTNLNTTLETLNTKLDDIGNSEDDDSLYDGLTDDFEINPSIDGELSNFQGDIENTLTNSFDTYSNVFGLGGYGSAPSNINFSLLGKTYTVFDIQVLAQYIEQIRNIFLIVAYLFGIILVFKGV</sequence>
<dbReference type="EMBL" id="NXIE01000001">
    <property type="protein sequence ID" value="RXK14241.1"/>
    <property type="molecule type" value="Genomic_DNA"/>
</dbReference>
<evidence type="ECO:0000313" key="5">
    <source>
        <dbReference type="Proteomes" id="UP000289718"/>
    </source>
</evidence>